<organism evidence="2 3">
    <name type="scientific">Paractinoplanes brasiliensis</name>
    <dbReference type="NCBI Taxonomy" id="52695"/>
    <lineage>
        <taxon>Bacteria</taxon>
        <taxon>Bacillati</taxon>
        <taxon>Actinomycetota</taxon>
        <taxon>Actinomycetes</taxon>
        <taxon>Micromonosporales</taxon>
        <taxon>Micromonosporaceae</taxon>
        <taxon>Paractinoplanes</taxon>
    </lineage>
</organism>
<gene>
    <name evidence="2" type="ORF">C8E87_7148</name>
</gene>
<keyword evidence="3" id="KW-1185">Reference proteome</keyword>
<feature type="compositionally biased region" description="Basic and acidic residues" evidence="1">
    <location>
        <begin position="9"/>
        <end position="25"/>
    </location>
</feature>
<dbReference type="Proteomes" id="UP000294901">
    <property type="component" value="Unassembled WGS sequence"/>
</dbReference>
<dbReference type="EMBL" id="SNWR01000002">
    <property type="protein sequence ID" value="TDO31721.1"/>
    <property type="molecule type" value="Genomic_DNA"/>
</dbReference>
<dbReference type="AlphaFoldDB" id="A0A4R6J9Y9"/>
<comment type="caution">
    <text evidence="2">The sequence shown here is derived from an EMBL/GenBank/DDBJ whole genome shotgun (WGS) entry which is preliminary data.</text>
</comment>
<reference evidence="2 3" key="1">
    <citation type="submission" date="2019-03" db="EMBL/GenBank/DDBJ databases">
        <title>Sequencing the genomes of 1000 actinobacteria strains.</title>
        <authorList>
            <person name="Klenk H.-P."/>
        </authorList>
    </citation>
    <scope>NUCLEOTIDE SEQUENCE [LARGE SCALE GENOMIC DNA]</scope>
    <source>
        <strain evidence="2 3">DSM 43805</strain>
    </source>
</reference>
<protein>
    <submittedName>
        <fullName evidence="2">Uncharacterized protein</fullName>
    </submittedName>
</protein>
<sequence length="37" mass="4455">MNISVRNSEMPEVRGNRDSWTNGHEEILEQDPAWHRY</sequence>
<evidence type="ECO:0000313" key="2">
    <source>
        <dbReference type="EMBL" id="TDO31721.1"/>
    </source>
</evidence>
<evidence type="ECO:0000313" key="3">
    <source>
        <dbReference type="Proteomes" id="UP000294901"/>
    </source>
</evidence>
<proteinExistence type="predicted"/>
<feature type="region of interest" description="Disordered" evidence="1">
    <location>
        <begin position="1"/>
        <end position="25"/>
    </location>
</feature>
<name>A0A4R6J9Y9_9ACTN</name>
<evidence type="ECO:0000256" key="1">
    <source>
        <dbReference type="SAM" id="MobiDB-lite"/>
    </source>
</evidence>
<accession>A0A4R6J9Y9</accession>